<dbReference type="AlphaFoldDB" id="A0A4W4FS35"/>
<sequence length="713" mass="81406">MNSKRNQEILHKITLRKVHSPLTVGLYSSCHSRIRMVLSCIESHMNNEAKRKVHRRNGPAGRAKGHLERACAGNLFSLIIRLLFFRPVWTEDNQSREDVRYVFVRFSAWHFAGSDMLWAGLVIQVCKALQDTFGKLQLSLFRVAQHDPEEDAKRKTIEDGIRDWRPKRVCCIPLWSFVLMVFVGSVFILVPLIILGFPQKQDEGAEEGAKESDGYGVLEGLAIAALGVPVATAARFTFMLGKNLIFNQDINIRRGLDNKKVSEQLGLMHEVRKEVRLLSCFIHFMEVFERRKINVVLEITNLDRCMPEKIVGVLDAINILLSDEESPFISLVAVDPEVLTQKVDQVKGCISARDRAYALLAHIITLPFTIPPLCSVSKCNVFQKIVRGQSEILVSSKGHEVNYLCDSKTNIENDTLTNSSLSTEGQATPLITKQKKLIQSALNCISLNNPSKLPSYISENTVSMRRVISSIRVAIVVMEAFKIELPPPERVAAWVVLADRWPCRLSWILQCVEDEQQTLEVHDSHSEIPLGLDPSRTLWDVYNVHRVELHVIADEVEMFLERDDDPEMFEQFLKKDFKFTVGEMVQLKSHTVNLDYSIQNELARIRGRNRLKCTWKNAFNSLFPRTVLNMTVDDVCKEMSRIKLPEKYTETVKEHNLNGRTLLLSDPSDLRGVMHMTLGEWTTFRIHFLGLLYLALAWVCRWPRLPEGMCSTL</sequence>
<dbReference type="SUPFAM" id="SSF47769">
    <property type="entry name" value="SAM/Pointed domain"/>
    <property type="match status" value="1"/>
</dbReference>
<dbReference type="GeneTree" id="ENSGT00650000093443"/>
<dbReference type="InterPro" id="IPR052754">
    <property type="entry name" value="NTPase_KAP_P-loop"/>
</dbReference>
<protein>
    <recommendedName>
        <fullName evidence="6">NTPase, KAP family P-loop domain containing 1</fullName>
    </recommendedName>
</protein>
<dbReference type="Ensembl" id="ENSEEET00000027084.2">
    <property type="protein sequence ID" value="ENSEEEP00000026779.2"/>
    <property type="gene ID" value="ENSEEEG00000012924.2"/>
</dbReference>
<dbReference type="OMA" id="SEAKEMY"/>
<dbReference type="Gene3D" id="1.10.150.50">
    <property type="entry name" value="Transcription Factor, Ets-1"/>
    <property type="match status" value="1"/>
</dbReference>
<dbReference type="InterPro" id="IPR011646">
    <property type="entry name" value="KAP_P-loop"/>
</dbReference>
<reference evidence="4" key="5">
    <citation type="submission" date="2025-09" db="UniProtKB">
        <authorList>
            <consortium name="Ensembl"/>
        </authorList>
    </citation>
    <scope>IDENTIFICATION</scope>
</reference>
<dbReference type="PANTHER" id="PTHR22674">
    <property type="entry name" value="NTPASE, KAP FAMILY P-LOOP DOMAIN-CONTAINING 1"/>
    <property type="match status" value="1"/>
</dbReference>
<reference evidence="4" key="3">
    <citation type="submission" date="2020-05" db="EMBL/GenBank/DDBJ databases">
        <title>Electrophorus electricus (electric eel) genome, fEleEle1, primary haplotype.</title>
        <authorList>
            <person name="Myers G."/>
            <person name="Meyer A."/>
            <person name="Fedrigo O."/>
            <person name="Formenti G."/>
            <person name="Rhie A."/>
            <person name="Tracey A."/>
            <person name="Sims Y."/>
            <person name="Jarvis E.D."/>
        </authorList>
    </citation>
    <scope>NUCLEOTIDE SEQUENCE [LARGE SCALE GENOMIC DNA]</scope>
</reference>
<dbReference type="STRING" id="8005.ENSEEEP00000026779"/>
<reference evidence="5" key="2">
    <citation type="journal article" date="2017" name="Sci. Adv.">
        <title>A tail of two voltages: Proteomic comparison of the three electric organs of the electric eel.</title>
        <authorList>
            <person name="Traeger L.L."/>
            <person name="Sabat G."/>
            <person name="Barrett-Wilt G.A."/>
            <person name="Wells G.B."/>
            <person name="Sussman M.R."/>
        </authorList>
    </citation>
    <scope>NUCLEOTIDE SEQUENCE [LARGE SCALE GENOMIC DNA]</scope>
</reference>
<keyword evidence="1" id="KW-1133">Transmembrane helix</keyword>
<dbReference type="InterPro" id="IPR013761">
    <property type="entry name" value="SAM/pointed_sf"/>
</dbReference>
<evidence type="ECO:0000256" key="1">
    <source>
        <dbReference type="SAM" id="Phobius"/>
    </source>
</evidence>
<evidence type="ECO:0000259" key="3">
    <source>
        <dbReference type="Pfam" id="PF23307"/>
    </source>
</evidence>
<dbReference type="Pfam" id="PF23307">
    <property type="entry name" value="SAM_KIDINS220"/>
    <property type="match status" value="1"/>
</dbReference>
<dbReference type="InterPro" id="IPR057092">
    <property type="entry name" value="SAM_KIDINS220"/>
</dbReference>
<organism evidence="4 5">
    <name type="scientific">Electrophorus electricus</name>
    <name type="common">Electric eel</name>
    <name type="synonym">Gymnotus electricus</name>
    <dbReference type="NCBI Taxonomy" id="8005"/>
    <lineage>
        <taxon>Eukaryota</taxon>
        <taxon>Metazoa</taxon>
        <taxon>Chordata</taxon>
        <taxon>Craniata</taxon>
        <taxon>Vertebrata</taxon>
        <taxon>Euteleostomi</taxon>
        <taxon>Actinopterygii</taxon>
        <taxon>Neopterygii</taxon>
        <taxon>Teleostei</taxon>
        <taxon>Ostariophysi</taxon>
        <taxon>Gymnotiformes</taxon>
        <taxon>Gymnotoidei</taxon>
        <taxon>Gymnotidae</taxon>
        <taxon>Electrophorus</taxon>
    </lineage>
</organism>
<keyword evidence="1" id="KW-0472">Membrane</keyword>
<dbReference type="Pfam" id="PF07693">
    <property type="entry name" value="KAP_NTPase"/>
    <property type="match status" value="1"/>
</dbReference>
<reference evidence="5" key="1">
    <citation type="journal article" date="2014" name="Science">
        <title>Nonhuman genetics. Genomic basis for the convergent evolution of electric organs.</title>
        <authorList>
            <person name="Gallant J.R."/>
            <person name="Traeger L.L."/>
            <person name="Volkening J.D."/>
            <person name="Moffett H."/>
            <person name="Chen P.H."/>
            <person name="Novina C.D."/>
            <person name="Phillips G.N.Jr."/>
            <person name="Anand R."/>
            <person name="Wells G.B."/>
            <person name="Pinch M."/>
            <person name="Guth R."/>
            <person name="Unguez G.A."/>
            <person name="Albert J.S."/>
            <person name="Zakon H.H."/>
            <person name="Samanta M.P."/>
            <person name="Sussman M.R."/>
        </authorList>
    </citation>
    <scope>NUCLEOTIDE SEQUENCE [LARGE SCALE GENOMIC DNA]</scope>
</reference>
<evidence type="ECO:0000313" key="5">
    <source>
        <dbReference type="Proteomes" id="UP000314983"/>
    </source>
</evidence>
<feature type="transmembrane region" description="Helical" evidence="1">
    <location>
        <begin position="172"/>
        <end position="197"/>
    </location>
</feature>
<proteinExistence type="predicted"/>
<feature type="domain" description="Kinase D-interacting substrate of 220 kDa-like SAM" evidence="3">
    <location>
        <begin position="629"/>
        <end position="688"/>
    </location>
</feature>
<evidence type="ECO:0000259" key="2">
    <source>
        <dbReference type="Pfam" id="PF07693"/>
    </source>
</evidence>
<evidence type="ECO:0000313" key="4">
    <source>
        <dbReference type="Ensembl" id="ENSEEEP00000026779.2"/>
    </source>
</evidence>
<accession>A0A4W4FS35</accession>
<dbReference type="PANTHER" id="PTHR22674:SF6">
    <property type="entry name" value="NTPASE KAP FAMILY P-LOOP DOMAIN-CONTAINING PROTEIN 1"/>
    <property type="match status" value="1"/>
</dbReference>
<keyword evidence="5" id="KW-1185">Reference proteome</keyword>
<feature type="domain" description="KAP NTPase" evidence="2">
    <location>
        <begin position="47"/>
        <end position="416"/>
    </location>
</feature>
<reference evidence="4" key="4">
    <citation type="submission" date="2025-08" db="UniProtKB">
        <authorList>
            <consortium name="Ensembl"/>
        </authorList>
    </citation>
    <scope>IDENTIFICATION</scope>
</reference>
<evidence type="ECO:0008006" key="6">
    <source>
        <dbReference type="Google" id="ProtNLM"/>
    </source>
</evidence>
<name>A0A4W4FS35_ELEEL</name>
<dbReference type="Proteomes" id="UP000314983">
    <property type="component" value="Chromosome 26"/>
</dbReference>
<keyword evidence="1" id="KW-0812">Transmembrane</keyword>